<keyword evidence="2" id="KW-1185">Reference proteome</keyword>
<comment type="caution">
    <text evidence="1">The sequence shown here is derived from an EMBL/GenBank/DDBJ whole genome shotgun (WGS) entry which is preliminary data.</text>
</comment>
<accession>A0AA36Y5I7</accession>
<organism evidence="1 2">
    <name type="scientific">Stomatobaculum longum</name>
    <dbReference type="NCBI Taxonomy" id="796942"/>
    <lineage>
        <taxon>Bacteria</taxon>
        <taxon>Bacillati</taxon>
        <taxon>Bacillota</taxon>
        <taxon>Clostridia</taxon>
        <taxon>Lachnospirales</taxon>
        <taxon>Lachnospiraceae</taxon>
        <taxon>Stomatobaculum</taxon>
    </lineage>
</organism>
<gene>
    <name evidence="1" type="ORF">HMPREF9623_00855</name>
</gene>
<proteinExistence type="predicted"/>
<reference evidence="1 2" key="1">
    <citation type="submission" date="2011-10" db="EMBL/GenBank/DDBJ databases">
        <title>The Genome Sequence of Lachnospiraceae bacterium ACC2.</title>
        <authorList>
            <consortium name="The Broad Institute Genome Sequencing Platform"/>
            <person name="Earl A."/>
            <person name="Ward D."/>
            <person name="Feldgarden M."/>
            <person name="Gevers D."/>
            <person name="Sizova M."/>
            <person name="Hazen A."/>
            <person name="Epstein S."/>
            <person name="Young S.K."/>
            <person name="Zeng Q."/>
            <person name="Gargeya S."/>
            <person name="Fitzgerald M."/>
            <person name="Haas B."/>
            <person name="Abouelleil A."/>
            <person name="Alvarado L."/>
            <person name="Arachchi H.M."/>
            <person name="Berlin A."/>
            <person name="Brown A."/>
            <person name="Chapman S.B."/>
            <person name="Chen Z."/>
            <person name="Dunbar C."/>
            <person name="Freedman E."/>
            <person name="Gearin G."/>
            <person name="Goldberg J."/>
            <person name="Griggs A."/>
            <person name="Gujja S."/>
            <person name="Heiman D."/>
            <person name="Howarth C."/>
            <person name="Larson L."/>
            <person name="Lui A."/>
            <person name="MacDonald P.J.P."/>
            <person name="Montmayeur A."/>
            <person name="Murphy C."/>
            <person name="Neiman D."/>
            <person name="Pearson M."/>
            <person name="Priest M."/>
            <person name="Roberts A."/>
            <person name="Saif S."/>
            <person name="Shea T."/>
            <person name="Shenoy N."/>
            <person name="Sisk P."/>
            <person name="Stolte C."/>
            <person name="Sykes S."/>
            <person name="Wortman J."/>
            <person name="Nusbaum C."/>
            <person name="Birren B."/>
        </authorList>
    </citation>
    <scope>NUCLEOTIDE SEQUENCE [LARGE SCALE GENOMIC DNA]</scope>
    <source>
        <strain evidence="1 2">ACC2</strain>
    </source>
</reference>
<name>A0AA36Y5I7_9FIRM</name>
<sequence length="45" mass="5035">MNSNAKRAAAKGNIGYAAPLRQPYKRKGIPKFIRDSFFRGVMPLP</sequence>
<dbReference type="Proteomes" id="UP000018466">
    <property type="component" value="Unassembled WGS sequence"/>
</dbReference>
<protein>
    <submittedName>
        <fullName evidence="1">Uncharacterized protein</fullName>
    </submittedName>
</protein>
<evidence type="ECO:0000313" key="2">
    <source>
        <dbReference type="Proteomes" id="UP000018466"/>
    </source>
</evidence>
<dbReference type="AlphaFoldDB" id="A0AA36Y5I7"/>
<dbReference type="EMBL" id="AGEL01000006">
    <property type="protein sequence ID" value="EHO17256.1"/>
    <property type="molecule type" value="Genomic_DNA"/>
</dbReference>
<evidence type="ECO:0000313" key="1">
    <source>
        <dbReference type="EMBL" id="EHO17256.1"/>
    </source>
</evidence>